<dbReference type="PANTHER" id="PTHR23073">
    <property type="entry name" value="26S PROTEASOME REGULATORY SUBUNIT"/>
    <property type="match status" value="1"/>
</dbReference>
<evidence type="ECO:0000313" key="5">
    <source>
        <dbReference type="EMBL" id="MFC0351346.1"/>
    </source>
</evidence>
<comment type="similarity">
    <text evidence="1">Belongs to the AAA ATPase family.</text>
</comment>
<sequence>MNIEKLSQCLEQEIAWFSRVCDARFDAYFKNDEQNTDLEILCPAPDLNDFQEADSPYANLVREFKMNFAERIVLMLALMPHLRPQALDLFSLQNAALARGYSEIGGWRGKQHSGFLPTCETAAFILAGSNLVKRFDIARIFKDTHFFHQQGILKLEHQGSGEPFFGAALLLSNEYLQRLSDGEVHKPDFSTHFPAKLMQTHLEWEDLVLNREVMNEVDNIVVWLKHSQTILQKWGLDKSLKPGYRSLFYGPPGTGKTLTASLIGKAVNADVYRIDLSMVVSKYIGETEKNLANVFDQAENKRWILFFDEADSLFGKRTQTSSSNDRHANQEISYLLQRVEDFPGVVILATNLKANIDAAFSRRFQSEVYFAMPDARQRERLWRGLFKRQEMLAADINFRHIAEAYELTGGALLNVARYAAIRALRNNRDLINQEDLLAGISKELMKDGKTL</sequence>
<dbReference type="GO" id="GO:0005524">
    <property type="term" value="F:ATP binding"/>
    <property type="evidence" value="ECO:0007669"/>
    <property type="project" value="UniProtKB-KW"/>
</dbReference>
<protein>
    <submittedName>
        <fullName evidence="5">ATP-binding protein</fullName>
    </submittedName>
</protein>
<organism evidence="5 6">
    <name type="scientific">Undibacterium danionis</name>
    <dbReference type="NCBI Taxonomy" id="1812100"/>
    <lineage>
        <taxon>Bacteria</taxon>
        <taxon>Pseudomonadati</taxon>
        <taxon>Pseudomonadota</taxon>
        <taxon>Betaproteobacteria</taxon>
        <taxon>Burkholderiales</taxon>
        <taxon>Oxalobacteraceae</taxon>
        <taxon>Undibacterium</taxon>
    </lineage>
</organism>
<dbReference type="Pfam" id="PF00004">
    <property type="entry name" value="AAA"/>
    <property type="match status" value="1"/>
</dbReference>
<evidence type="ECO:0000313" key="6">
    <source>
        <dbReference type="Proteomes" id="UP001589844"/>
    </source>
</evidence>
<dbReference type="InterPro" id="IPR027417">
    <property type="entry name" value="P-loop_NTPase"/>
</dbReference>
<keyword evidence="6" id="KW-1185">Reference proteome</keyword>
<dbReference type="EMBL" id="JBHLXJ010000017">
    <property type="protein sequence ID" value="MFC0351346.1"/>
    <property type="molecule type" value="Genomic_DNA"/>
</dbReference>
<name>A0ABV6IHM7_9BURK</name>
<dbReference type="Proteomes" id="UP001589844">
    <property type="component" value="Unassembled WGS sequence"/>
</dbReference>
<evidence type="ECO:0000259" key="4">
    <source>
        <dbReference type="SMART" id="SM00382"/>
    </source>
</evidence>
<dbReference type="SUPFAM" id="SSF52540">
    <property type="entry name" value="P-loop containing nucleoside triphosphate hydrolases"/>
    <property type="match status" value="1"/>
</dbReference>
<proteinExistence type="inferred from homology"/>
<dbReference type="InterPro" id="IPR003959">
    <property type="entry name" value="ATPase_AAA_core"/>
</dbReference>
<keyword evidence="3 5" id="KW-0067">ATP-binding</keyword>
<reference evidence="5 6" key="1">
    <citation type="submission" date="2024-09" db="EMBL/GenBank/DDBJ databases">
        <authorList>
            <person name="Sun Q."/>
            <person name="Mori K."/>
        </authorList>
    </citation>
    <scope>NUCLEOTIDE SEQUENCE [LARGE SCALE GENOMIC DNA]</scope>
    <source>
        <strain evidence="5 6">CCM 8677</strain>
    </source>
</reference>
<dbReference type="CDD" id="cd19481">
    <property type="entry name" value="RecA-like_protease"/>
    <property type="match status" value="1"/>
</dbReference>
<dbReference type="InterPro" id="IPR003593">
    <property type="entry name" value="AAA+_ATPase"/>
</dbReference>
<dbReference type="InterPro" id="IPR050221">
    <property type="entry name" value="26S_Proteasome_ATPase"/>
</dbReference>
<dbReference type="Gene3D" id="3.40.50.300">
    <property type="entry name" value="P-loop containing nucleotide triphosphate hydrolases"/>
    <property type="match status" value="1"/>
</dbReference>
<evidence type="ECO:0000256" key="3">
    <source>
        <dbReference type="ARBA" id="ARBA00022840"/>
    </source>
</evidence>
<comment type="caution">
    <text evidence="5">The sequence shown here is derived from an EMBL/GenBank/DDBJ whole genome shotgun (WGS) entry which is preliminary data.</text>
</comment>
<dbReference type="SMART" id="SM00382">
    <property type="entry name" value="AAA"/>
    <property type="match status" value="1"/>
</dbReference>
<gene>
    <name evidence="5" type="ORF">ACFFJH_16115</name>
</gene>
<feature type="domain" description="AAA+ ATPase" evidence="4">
    <location>
        <begin position="242"/>
        <end position="370"/>
    </location>
</feature>
<accession>A0ABV6IHM7</accession>
<keyword evidence="2" id="KW-0547">Nucleotide-binding</keyword>
<evidence type="ECO:0000256" key="2">
    <source>
        <dbReference type="ARBA" id="ARBA00022741"/>
    </source>
</evidence>
<evidence type="ECO:0000256" key="1">
    <source>
        <dbReference type="ARBA" id="ARBA00006914"/>
    </source>
</evidence>
<dbReference type="RefSeq" id="WP_390213966.1">
    <property type="nucleotide sequence ID" value="NZ_JBHLXJ010000017.1"/>
</dbReference>
<dbReference type="Gene3D" id="1.10.8.60">
    <property type="match status" value="1"/>
</dbReference>